<protein>
    <recommendedName>
        <fullName evidence="3">DUF4283 domain-containing protein</fullName>
    </recommendedName>
</protein>
<name>K3ZZH5_SETIT</name>
<dbReference type="InParanoid" id="K3ZZH5"/>
<reference evidence="2" key="1">
    <citation type="journal article" date="2012" name="Nat. Biotechnol.">
        <title>Reference genome sequence of the model plant Setaria.</title>
        <authorList>
            <person name="Bennetzen J.L."/>
            <person name="Schmutz J."/>
            <person name="Wang H."/>
            <person name="Percifield R."/>
            <person name="Hawkins J."/>
            <person name="Pontaroli A.C."/>
            <person name="Estep M."/>
            <person name="Feng L."/>
            <person name="Vaughn J.N."/>
            <person name="Grimwood J."/>
            <person name="Jenkins J."/>
            <person name="Barry K."/>
            <person name="Lindquist E."/>
            <person name="Hellsten U."/>
            <person name="Deshpande S."/>
            <person name="Wang X."/>
            <person name="Wu X."/>
            <person name="Mitros T."/>
            <person name="Triplett J."/>
            <person name="Yang X."/>
            <person name="Ye C.Y."/>
            <person name="Mauro-Herrera M."/>
            <person name="Wang L."/>
            <person name="Li P."/>
            <person name="Sharma M."/>
            <person name="Sharma R."/>
            <person name="Ronald P.C."/>
            <person name="Panaud O."/>
            <person name="Kellogg E.A."/>
            <person name="Brutnell T.P."/>
            <person name="Doust A.N."/>
            <person name="Tuskan G.A."/>
            <person name="Rokhsar D."/>
            <person name="Devos K.M."/>
        </authorList>
    </citation>
    <scope>NUCLEOTIDE SEQUENCE [LARGE SCALE GENOMIC DNA]</scope>
    <source>
        <strain evidence="2">cv. Yugu1</strain>
    </source>
</reference>
<dbReference type="PANTHER" id="PTHR33087">
    <property type="entry name" value="OS07G0539200 PROTEIN"/>
    <property type="match status" value="1"/>
</dbReference>
<dbReference type="EnsemblPlants" id="KQL25610">
    <property type="protein sequence ID" value="KQL25610"/>
    <property type="gene ID" value="SETIT_032009mg"/>
</dbReference>
<evidence type="ECO:0000313" key="2">
    <source>
        <dbReference type="Proteomes" id="UP000004995"/>
    </source>
</evidence>
<dbReference type="InterPro" id="IPR053253">
    <property type="entry name" value="Sex_diff_modulator"/>
</dbReference>
<accession>K3ZZH5</accession>
<dbReference type="Proteomes" id="UP000004995">
    <property type="component" value="Unassembled WGS sequence"/>
</dbReference>
<dbReference type="PANTHER" id="PTHR33087:SF31">
    <property type="entry name" value="OS06G0482850 PROTEIN"/>
    <property type="match status" value="1"/>
</dbReference>
<reference evidence="1" key="2">
    <citation type="submission" date="2018-08" db="UniProtKB">
        <authorList>
            <consortium name="EnsemblPlants"/>
        </authorList>
    </citation>
    <scope>IDENTIFICATION</scope>
    <source>
        <strain evidence="1">Yugu1</strain>
    </source>
</reference>
<evidence type="ECO:0008006" key="3">
    <source>
        <dbReference type="Google" id="ProtNLM"/>
    </source>
</evidence>
<dbReference type="eggNOG" id="ENOG502R4N3">
    <property type="taxonomic scope" value="Eukaryota"/>
</dbReference>
<dbReference type="FunCoup" id="K3ZZH5">
    <property type="interactions" value="221"/>
</dbReference>
<dbReference type="HOGENOM" id="CLU_807962_0_0_1"/>
<dbReference type="OMA" id="EQERACM"/>
<dbReference type="EMBL" id="AGNK02001228">
    <property type="status" value="NOT_ANNOTATED_CDS"/>
    <property type="molecule type" value="Genomic_DNA"/>
</dbReference>
<organism evidence="1 2">
    <name type="scientific">Setaria italica</name>
    <name type="common">Foxtail millet</name>
    <name type="synonym">Panicum italicum</name>
    <dbReference type="NCBI Taxonomy" id="4555"/>
    <lineage>
        <taxon>Eukaryota</taxon>
        <taxon>Viridiplantae</taxon>
        <taxon>Streptophyta</taxon>
        <taxon>Embryophyta</taxon>
        <taxon>Tracheophyta</taxon>
        <taxon>Spermatophyta</taxon>
        <taxon>Magnoliopsida</taxon>
        <taxon>Liliopsida</taxon>
        <taxon>Poales</taxon>
        <taxon>Poaceae</taxon>
        <taxon>PACMAD clade</taxon>
        <taxon>Panicoideae</taxon>
        <taxon>Panicodae</taxon>
        <taxon>Paniceae</taxon>
        <taxon>Cenchrinae</taxon>
        <taxon>Setaria</taxon>
    </lineage>
</organism>
<dbReference type="Gramene" id="KQL25610">
    <property type="protein sequence ID" value="KQL25610"/>
    <property type="gene ID" value="SETIT_032009mg"/>
</dbReference>
<keyword evidence="2" id="KW-1185">Reference proteome</keyword>
<evidence type="ECO:0000313" key="1">
    <source>
        <dbReference type="EnsemblPlants" id="KQL25610"/>
    </source>
</evidence>
<sequence length="344" mass="39586">CRTYGHKAAECPNPLHRAKDCRSSYHGLPTRPVHRAPVLDYGEIPSLQRKDIVRFIPPGTAHQRPEMVRARVRFSGPMATSERDLARHAVVAAVAGGSPAVSRRQVAKTFAFRFQIADDDVEVSLNSPQAGDFLVYFKDPIYRTEALRYPGPPCLWMHNSNSALKITPWTRQSQATAVVNLYYKVRLCIEGMPRHAWQEETVRCLFHHPTLIESIDRDSLDAKDSACLCVWVWTNDPRCFARQVELELELELEELQERAVDDDEPWHCLELGFVDQRRRQPRFQPVRLLSYKYNVLLHIDRVFDFSPATAASFQPWIHDFNWQLGVKDSMGFIIPGTAHQRPEM</sequence>
<proteinExistence type="predicted"/>
<dbReference type="AlphaFoldDB" id="K3ZZH5"/>